<evidence type="ECO:0000259" key="1">
    <source>
        <dbReference type="Pfam" id="PF23212"/>
    </source>
</evidence>
<dbReference type="InterPro" id="IPR055492">
    <property type="entry name" value="DUF7064"/>
</dbReference>
<sequence>MTSVYGDIQAKDEFTHPLGPEKNFNESMYFNFFDGERGYGGFLRIGNRANERYAEVTLCLYLPGGEVMFNYKRPEIADNDAFDAGGMRFEVVEPLAKHRTLYDGSAVFLREPEQMAEPGQAFRENPHKQVSLDLIHEAVGPVFGSTGAQREAVDPEREFARAHYEQHMRIRGTLVIDGDSTEINGLGLRDHSWGPRYWQALKYYRWLNCTFGPDFGLMVSEVCPAEGASIQSGVVFRGESLERISTVNIDTEFLPDSPYHQQRLTATLGLENGERLTLEGSVKGFIPLRNRRAGMVTHIGEGMTEYRCEGRIGLGISEYLDQIQ</sequence>
<dbReference type="SUPFAM" id="SSF159245">
    <property type="entry name" value="AttH-like"/>
    <property type="match status" value="1"/>
</dbReference>
<protein>
    <recommendedName>
        <fullName evidence="4">AttH domain-containing protein</fullName>
    </recommendedName>
</protein>
<dbReference type="EMBL" id="LAZR01012740">
    <property type="protein sequence ID" value="KKM25329.1"/>
    <property type="molecule type" value="Genomic_DNA"/>
</dbReference>
<dbReference type="Pfam" id="PF23213">
    <property type="entry name" value="DUF7065"/>
    <property type="match status" value="1"/>
</dbReference>
<feature type="domain" description="DUF7065" evidence="2">
    <location>
        <begin position="125"/>
        <end position="196"/>
    </location>
</feature>
<proteinExistence type="predicted"/>
<reference evidence="3" key="1">
    <citation type="journal article" date="2015" name="Nature">
        <title>Complex archaea that bridge the gap between prokaryotes and eukaryotes.</title>
        <authorList>
            <person name="Spang A."/>
            <person name="Saw J.H."/>
            <person name="Jorgensen S.L."/>
            <person name="Zaremba-Niedzwiedzka K."/>
            <person name="Martijn J."/>
            <person name="Lind A.E."/>
            <person name="van Eijk R."/>
            <person name="Schleper C."/>
            <person name="Guy L."/>
            <person name="Ettema T.J."/>
        </authorList>
    </citation>
    <scope>NUCLEOTIDE SEQUENCE</scope>
</reference>
<comment type="caution">
    <text evidence="3">The sequence shown here is derived from an EMBL/GenBank/DDBJ whole genome shotgun (WGS) entry which is preliminary data.</text>
</comment>
<name>A0A0F9IYX1_9ZZZZ</name>
<gene>
    <name evidence="3" type="ORF">LCGC14_1596080</name>
</gene>
<organism evidence="3">
    <name type="scientific">marine sediment metagenome</name>
    <dbReference type="NCBI Taxonomy" id="412755"/>
    <lineage>
        <taxon>unclassified sequences</taxon>
        <taxon>metagenomes</taxon>
        <taxon>ecological metagenomes</taxon>
    </lineage>
</organism>
<evidence type="ECO:0000259" key="2">
    <source>
        <dbReference type="Pfam" id="PF23213"/>
    </source>
</evidence>
<accession>A0A0F9IYX1</accession>
<dbReference type="Pfam" id="PF23212">
    <property type="entry name" value="DUF7064"/>
    <property type="match status" value="1"/>
</dbReference>
<dbReference type="InterPro" id="IPR055493">
    <property type="entry name" value="DUF7065"/>
</dbReference>
<evidence type="ECO:0008006" key="4">
    <source>
        <dbReference type="Google" id="ProtNLM"/>
    </source>
</evidence>
<dbReference type="AlphaFoldDB" id="A0A0F9IYX1"/>
<evidence type="ECO:0000313" key="3">
    <source>
        <dbReference type="EMBL" id="KKM25329.1"/>
    </source>
</evidence>
<feature type="domain" description="DUF7064" evidence="1">
    <location>
        <begin position="197"/>
        <end position="322"/>
    </location>
</feature>